<sequence length="110" mass="12660">MKNVVGQVVRKADFWSANSNWKICGIKITSISIEGVEFGDGDVLDYKVAFKRLIKDLDQDKKLIIMIDEFAQTIENIIQYQDVQNALSLLKAHRELRQDTELSTKQSIMR</sequence>
<evidence type="ECO:0000313" key="2">
    <source>
        <dbReference type="Proteomes" id="UP000019276"/>
    </source>
</evidence>
<protein>
    <submittedName>
        <fullName evidence="1">Uncharacterized protein</fullName>
    </submittedName>
</protein>
<comment type="caution">
    <text evidence="1">The sequence shown here is derived from an EMBL/GenBank/DDBJ whole genome shotgun (WGS) entry which is preliminary data.</text>
</comment>
<name>W7QRJ0_9ALTE</name>
<dbReference type="RefSeq" id="WP_035014127.1">
    <property type="nucleotide sequence ID" value="NZ_ARZY01000011.1"/>
</dbReference>
<dbReference type="Gene3D" id="3.40.50.300">
    <property type="entry name" value="P-loop containing nucleotide triphosphate hydrolases"/>
    <property type="match status" value="1"/>
</dbReference>
<dbReference type="InterPro" id="IPR027417">
    <property type="entry name" value="P-loop_NTPase"/>
</dbReference>
<keyword evidence="2" id="KW-1185">Reference proteome</keyword>
<organism evidence="1 2">
    <name type="scientific">Catenovulum agarivorans DS-2</name>
    <dbReference type="NCBI Taxonomy" id="1328313"/>
    <lineage>
        <taxon>Bacteria</taxon>
        <taxon>Pseudomonadati</taxon>
        <taxon>Pseudomonadota</taxon>
        <taxon>Gammaproteobacteria</taxon>
        <taxon>Alteromonadales</taxon>
        <taxon>Alteromonadaceae</taxon>
        <taxon>Catenovulum</taxon>
    </lineage>
</organism>
<evidence type="ECO:0000313" key="1">
    <source>
        <dbReference type="EMBL" id="EWH10493.1"/>
    </source>
</evidence>
<proteinExistence type="predicted"/>
<reference evidence="1 2" key="1">
    <citation type="journal article" date="2014" name="Genome Announc.">
        <title>Draft Genome Sequence of the Agar-Degrading Bacterium Catenovulum sp. Strain DS-2, Isolated from Intestines of Haliotis diversicolor.</title>
        <authorList>
            <person name="Shan D."/>
            <person name="Li X."/>
            <person name="Gu Z."/>
            <person name="Wei G."/>
            <person name="Gao Z."/>
            <person name="Shao Z."/>
        </authorList>
    </citation>
    <scope>NUCLEOTIDE SEQUENCE [LARGE SCALE GENOMIC DNA]</scope>
    <source>
        <strain evidence="1 2">DS-2</strain>
    </source>
</reference>
<dbReference type="AlphaFoldDB" id="W7QRJ0"/>
<dbReference type="STRING" id="1328313.DS2_07663"/>
<accession>W7QRJ0</accession>
<dbReference type="EMBL" id="ARZY01000011">
    <property type="protein sequence ID" value="EWH10493.1"/>
    <property type="molecule type" value="Genomic_DNA"/>
</dbReference>
<dbReference type="Proteomes" id="UP000019276">
    <property type="component" value="Unassembled WGS sequence"/>
</dbReference>
<gene>
    <name evidence="1" type="ORF">DS2_07663</name>
</gene>